<keyword evidence="3" id="KW-1185">Reference proteome</keyword>
<dbReference type="AlphaFoldDB" id="A0A5A5TAT9"/>
<sequence length="208" mass="21967">MPVSPRLRLIGLLCLIGGILQLSDVPLDLWWSAPTSPLHAVARLIWAIANLALIGGPIGIIARRFASPGWLAMAGAGVSILGTLSQASGMIFYLLLPNSGAGQALTPPGGILIALGMVALGRATLLGKKVSGWQAWTPLLVGLYFIAQLILIQIPFFLSKGHLVFAPLVDLCGLFWVLLGVVIVRSEVVPIQVPLVARTQSETARRTA</sequence>
<feature type="transmembrane region" description="Helical" evidence="1">
    <location>
        <begin position="69"/>
        <end position="96"/>
    </location>
</feature>
<protein>
    <submittedName>
        <fullName evidence="2">Uncharacterized protein</fullName>
    </submittedName>
</protein>
<organism evidence="2 3">
    <name type="scientific">Dictyobacter arantiisoli</name>
    <dbReference type="NCBI Taxonomy" id="2014874"/>
    <lineage>
        <taxon>Bacteria</taxon>
        <taxon>Bacillati</taxon>
        <taxon>Chloroflexota</taxon>
        <taxon>Ktedonobacteria</taxon>
        <taxon>Ktedonobacterales</taxon>
        <taxon>Dictyobacteraceae</taxon>
        <taxon>Dictyobacter</taxon>
    </lineage>
</organism>
<dbReference type="Proteomes" id="UP000322530">
    <property type="component" value="Unassembled WGS sequence"/>
</dbReference>
<feature type="transmembrane region" description="Helical" evidence="1">
    <location>
        <begin position="40"/>
        <end position="62"/>
    </location>
</feature>
<feature type="transmembrane region" description="Helical" evidence="1">
    <location>
        <begin position="108"/>
        <end position="127"/>
    </location>
</feature>
<evidence type="ECO:0000256" key="1">
    <source>
        <dbReference type="SAM" id="Phobius"/>
    </source>
</evidence>
<reference evidence="2 3" key="1">
    <citation type="submission" date="2019-01" db="EMBL/GenBank/DDBJ databases">
        <title>Draft genome sequence of Dictyobacter sp. Uno17.</title>
        <authorList>
            <person name="Wang C.M."/>
            <person name="Zheng Y."/>
            <person name="Sakai Y."/>
            <person name="Abe K."/>
            <person name="Yokota A."/>
            <person name="Yabe S."/>
        </authorList>
    </citation>
    <scope>NUCLEOTIDE SEQUENCE [LARGE SCALE GENOMIC DNA]</scope>
    <source>
        <strain evidence="2 3">Uno17</strain>
    </source>
</reference>
<gene>
    <name evidence="2" type="ORF">KDI_20820</name>
</gene>
<accession>A0A5A5TAT9</accession>
<keyword evidence="1" id="KW-0472">Membrane</keyword>
<dbReference type="OrthoDB" id="4964600at2"/>
<feature type="transmembrane region" description="Helical" evidence="1">
    <location>
        <begin position="139"/>
        <end position="158"/>
    </location>
</feature>
<keyword evidence="1" id="KW-0812">Transmembrane</keyword>
<proteinExistence type="predicted"/>
<evidence type="ECO:0000313" key="2">
    <source>
        <dbReference type="EMBL" id="GCF08518.1"/>
    </source>
</evidence>
<dbReference type="RefSeq" id="WP_149401499.1">
    <property type="nucleotide sequence ID" value="NZ_BIXY01000025.1"/>
</dbReference>
<keyword evidence="1" id="KW-1133">Transmembrane helix</keyword>
<dbReference type="EMBL" id="BIXY01000025">
    <property type="protein sequence ID" value="GCF08518.1"/>
    <property type="molecule type" value="Genomic_DNA"/>
</dbReference>
<name>A0A5A5TAT9_9CHLR</name>
<comment type="caution">
    <text evidence="2">The sequence shown here is derived from an EMBL/GenBank/DDBJ whole genome shotgun (WGS) entry which is preliminary data.</text>
</comment>
<feature type="transmembrane region" description="Helical" evidence="1">
    <location>
        <begin position="164"/>
        <end position="184"/>
    </location>
</feature>
<evidence type="ECO:0000313" key="3">
    <source>
        <dbReference type="Proteomes" id="UP000322530"/>
    </source>
</evidence>